<gene>
    <name evidence="2" type="ORF">M409DRAFT_50924</name>
</gene>
<accession>A0A6A6CZ95</accession>
<evidence type="ECO:0000256" key="1">
    <source>
        <dbReference type="SAM" id="MobiDB-lite"/>
    </source>
</evidence>
<feature type="compositionally biased region" description="Low complexity" evidence="1">
    <location>
        <begin position="72"/>
        <end position="83"/>
    </location>
</feature>
<keyword evidence="3" id="KW-1185">Reference proteome</keyword>
<dbReference type="RefSeq" id="XP_033672377.1">
    <property type="nucleotide sequence ID" value="XM_033811672.1"/>
</dbReference>
<dbReference type="GeneID" id="54564944"/>
<sequence length="322" mass="35106">MPGFFQGLAKAAVEGYQNAKEQQALAQREALAKQQGGYASAASQERLEWQQPQQDYRQQQTCSLPPPPPRPQRQQSQQQYQQQEVHSLPTLPPRQQSQQQQHQNVTSHPAPPAKTTSSPSPGCNGLDLIQGSQIYITFVAPDLDICPSCYQTSIAPSPFSTSFTPIIDPNPGHKTCDMAIKGVRHAWKEACARASTDATNAEIWLQRFASQSQTIMSHVTALLATITSLKEQIQLATLQAQFTQASAMNQTSHGFSMSCINSIGGGNYYDGGSVISAAGNNRFSEATRMKMDVSVKEYELGRGLAEFRALVGCGVDGRADWS</sequence>
<organism evidence="2 3">
    <name type="scientific">Zasmidium cellare ATCC 36951</name>
    <dbReference type="NCBI Taxonomy" id="1080233"/>
    <lineage>
        <taxon>Eukaryota</taxon>
        <taxon>Fungi</taxon>
        <taxon>Dikarya</taxon>
        <taxon>Ascomycota</taxon>
        <taxon>Pezizomycotina</taxon>
        <taxon>Dothideomycetes</taxon>
        <taxon>Dothideomycetidae</taxon>
        <taxon>Mycosphaerellales</taxon>
        <taxon>Mycosphaerellaceae</taxon>
        <taxon>Zasmidium</taxon>
    </lineage>
</organism>
<dbReference type="OrthoDB" id="10259785at2759"/>
<protein>
    <submittedName>
        <fullName evidence="2">Uncharacterized protein</fullName>
    </submittedName>
</protein>
<evidence type="ECO:0000313" key="2">
    <source>
        <dbReference type="EMBL" id="KAF2171488.1"/>
    </source>
</evidence>
<evidence type="ECO:0000313" key="3">
    <source>
        <dbReference type="Proteomes" id="UP000799537"/>
    </source>
</evidence>
<dbReference type="AlphaFoldDB" id="A0A6A6CZ95"/>
<feature type="compositionally biased region" description="Low complexity" evidence="1">
    <location>
        <begin position="50"/>
        <end position="63"/>
    </location>
</feature>
<dbReference type="EMBL" id="ML993583">
    <property type="protein sequence ID" value="KAF2171488.1"/>
    <property type="molecule type" value="Genomic_DNA"/>
</dbReference>
<feature type="region of interest" description="Disordered" evidence="1">
    <location>
        <begin position="31"/>
        <end position="124"/>
    </location>
</feature>
<feature type="compositionally biased region" description="Low complexity" evidence="1">
    <location>
        <begin position="95"/>
        <end position="121"/>
    </location>
</feature>
<dbReference type="Proteomes" id="UP000799537">
    <property type="component" value="Unassembled WGS sequence"/>
</dbReference>
<name>A0A6A6CZ95_ZASCE</name>
<proteinExistence type="predicted"/>
<reference evidence="2" key="1">
    <citation type="journal article" date="2020" name="Stud. Mycol.">
        <title>101 Dothideomycetes genomes: a test case for predicting lifestyles and emergence of pathogens.</title>
        <authorList>
            <person name="Haridas S."/>
            <person name="Albert R."/>
            <person name="Binder M."/>
            <person name="Bloem J."/>
            <person name="Labutti K."/>
            <person name="Salamov A."/>
            <person name="Andreopoulos B."/>
            <person name="Baker S."/>
            <person name="Barry K."/>
            <person name="Bills G."/>
            <person name="Bluhm B."/>
            <person name="Cannon C."/>
            <person name="Castanera R."/>
            <person name="Culley D."/>
            <person name="Daum C."/>
            <person name="Ezra D."/>
            <person name="Gonzalez J."/>
            <person name="Henrissat B."/>
            <person name="Kuo A."/>
            <person name="Liang C."/>
            <person name="Lipzen A."/>
            <person name="Lutzoni F."/>
            <person name="Magnuson J."/>
            <person name="Mondo S."/>
            <person name="Nolan M."/>
            <person name="Ohm R."/>
            <person name="Pangilinan J."/>
            <person name="Park H.-J."/>
            <person name="Ramirez L."/>
            <person name="Alfaro M."/>
            <person name="Sun H."/>
            <person name="Tritt A."/>
            <person name="Yoshinaga Y."/>
            <person name="Zwiers L.-H."/>
            <person name="Turgeon B."/>
            <person name="Goodwin S."/>
            <person name="Spatafora J."/>
            <person name="Crous P."/>
            <person name="Grigoriev I."/>
        </authorList>
    </citation>
    <scope>NUCLEOTIDE SEQUENCE</scope>
    <source>
        <strain evidence="2">ATCC 36951</strain>
    </source>
</reference>